<evidence type="ECO:0000313" key="1">
    <source>
        <dbReference type="EMBL" id="OHV03695.1"/>
    </source>
</evidence>
<gene>
    <name evidence="1" type="ORF">BKN37_13560</name>
</gene>
<evidence type="ECO:0000313" key="2">
    <source>
        <dbReference type="Proteomes" id="UP000179734"/>
    </source>
</evidence>
<comment type="caution">
    <text evidence="1">The sequence shown here is derived from an EMBL/GenBank/DDBJ whole genome shotgun (WGS) entry which is preliminary data.</text>
</comment>
<protein>
    <submittedName>
        <fullName evidence="1">Uncharacterized protein</fullName>
    </submittedName>
</protein>
<dbReference type="Proteomes" id="UP000179734">
    <property type="component" value="Unassembled WGS sequence"/>
</dbReference>
<dbReference type="AlphaFoldDB" id="A0A1S1NDE4"/>
<sequence>MRPGAVIWPNGAYRARVLAVLACADDTVVVITESGGYIGCFTTASDDGYYTQPGPGTWVATARTWRWIHSWHQDRGLTCCGMDGPFCRASIGYAFDRLRRAGLVCPTRGRP</sequence>
<reference evidence="1 2" key="1">
    <citation type="submission" date="2016-10" db="EMBL/GenBank/DDBJ databases">
        <title>Genome sequence of Mycobacterium talmonii.</title>
        <authorList>
            <person name="Greninger A.L."/>
            <person name="Elliott B."/>
            <person name="Vasireddy S."/>
            <person name="Vasireddy R."/>
        </authorList>
    </citation>
    <scope>NUCLEOTIDE SEQUENCE [LARGE SCALE GENOMIC DNA]</scope>
    <source>
        <strain evidence="2">NE-TNMC-100812</strain>
    </source>
</reference>
<proteinExistence type="predicted"/>
<dbReference type="EMBL" id="MLQM01000066">
    <property type="protein sequence ID" value="OHV03695.1"/>
    <property type="molecule type" value="Genomic_DNA"/>
</dbReference>
<name>A0A1S1NDE4_9MYCO</name>
<keyword evidence="2" id="KW-1185">Reference proteome</keyword>
<organism evidence="1 2">
    <name type="scientific">Mycobacterium talmoniae</name>
    <dbReference type="NCBI Taxonomy" id="1858794"/>
    <lineage>
        <taxon>Bacteria</taxon>
        <taxon>Bacillati</taxon>
        <taxon>Actinomycetota</taxon>
        <taxon>Actinomycetes</taxon>
        <taxon>Mycobacteriales</taxon>
        <taxon>Mycobacteriaceae</taxon>
        <taxon>Mycobacterium</taxon>
    </lineage>
</organism>
<accession>A0A1S1NDE4</accession>